<organism evidence="6 7">
    <name type="scientific">Paracoccus methylarcula</name>
    <dbReference type="NCBI Taxonomy" id="72022"/>
    <lineage>
        <taxon>Bacteria</taxon>
        <taxon>Pseudomonadati</taxon>
        <taxon>Pseudomonadota</taxon>
        <taxon>Alphaproteobacteria</taxon>
        <taxon>Rhodobacterales</taxon>
        <taxon>Paracoccaceae</taxon>
        <taxon>Paracoccus</taxon>
    </lineage>
</organism>
<dbReference type="Pfam" id="PF00440">
    <property type="entry name" value="TetR_N"/>
    <property type="match status" value="1"/>
</dbReference>
<evidence type="ECO:0000256" key="4">
    <source>
        <dbReference type="PROSITE-ProRule" id="PRU00335"/>
    </source>
</evidence>
<evidence type="ECO:0000256" key="1">
    <source>
        <dbReference type="ARBA" id="ARBA00023015"/>
    </source>
</evidence>
<proteinExistence type="predicted"/>
<evidence type="ECO:0000259" key="5">
    <source>
        <dbReference type="PROSITE" id="PS50977"/>
    </source>
</evidence>
<dbReference type="InterPro" id="IPR036271">
    <property type="entry name" value="Tet_transcr_reg_TetR-rel_C_sf"/>
</dbReference>
<keyword evidence="1" id="KW-0805">Transcription regulation</keyword>
<dbReference type="InterPro" id="IPR011075">
    <property type="entry name" value="TetR_C"/>
</dbReference>
<dbReference type="InterPro" id="IPR001647">
    <property type="entry name" value="HTH_TetR"/>
</dbReference>
<name>A0A422QSI0_9RHOB</name>
<keyword evidence="7" id="KW-1185">Reference proteome</keyword>
<sequence>MPRPTKQQPERGDARTRLLDAARDIIRAQGFAATTVDQLCKAAGVTKGAFFHHFENKEALGVAAAAYWSETSSALFADAPYHDHEDPLDRLIGYVDFRKDIVEGDLAEFTCLVGTMTQEVYGTHPAIRDACAASIFSHAATLEPDIREAMETRGIKADWTPASLALHSQAVLQGAFILAKATGDAAVARESVGHLRRYIEGLFATGETRAP</sequence>
<reference evidence="6" key="1">
    <citation type="submission" date="2018-05" db="EMBL/GenBank/DDBJ databases">
        <title>Reclassification of Methylarcula marina and Methylarcula terricola as Paracoccus methylarcula sp.nov., comb.nov. and Paracoccus terricola comb.nov.</title>
        <authorList>
            <person name="Shmareva M.N."/>
            <person name="Doronina N.V."/>
            <person name="Vasilenko O.V."/>
            <person name="Tarlachkov S.V."/>
            <person name="Trotsenko Y.A."/>
        </authorList>
    </citation>
    <scope>NUCLEOTIDE SEQUENCE [LARGE SCALE GENOMIC DNA]</scope>
    <source>
        <strain evidence="6">VKM B-2159</strain>
    </source>
</reference>
<dbReference type="SUPFAM" id="SSF46689">
    <property type="entry name" value="Homeodomain-like"/>
    <property type="match status" value="1"/>
</dbReference>
<dbReference type="PRINTS" id="PR00455">
    <property type="entry name" value="HTHTETR"/>
</dbReference>
<gene>
    <name evidence="6" type="ORF">A7A09_019515</name>
</gene>
<accession>A0A422QSI0</accession>
<protein>
    <submittedName>
        <fullName evidence="6">TetR/AcrR family transcriptional regulator</fullName>
    </submittedName>
</protein>
<dbReference type="SUPFAM" id="SSF48498">
    <property type="entry name" value="Tetracyclin repressor-like, C-terminal domain"/>
    <property type="match status" value="1"/>
</dbReference>
<dbReference type="InterPro" id="IPR009057">
    <property type="entry name" value="Homeodomain-like_sf"/>
</dbReference>
<evidence type="ECO:0000313" key="6">
    <source>
        <dbReference type="EMBL" id="RNF32997.1"/>
    </source>
</evidence>
<dbReference type="RefSeq" id="WP_106692959.1">
    <property type="nucleotide sequence ID" value="NZ_PXNQ02000015.1"/>
</dbReference>
<dbReference type="Gene3D" id="1.10.357.10">
    <property type="entry name" value="Tetracycline Repressor, domain 2"/>
    <property type="match status" value="1"/>
</dbReference>
<keyword evidence="3" id="KW-0804">Transcription</keyword>
<feature type="domain" description="HTH tetR-type" evidence="5">
    <location>
        <begin position="12"/>
        <end position="72"/>
    </location>
</feature>
<dbReference type="EMBL" id="PXNQ02000015">
    <property type="protein sequence ID" value="RNF32997.1"/>
    <property type="molecule type" value="Genomic_DNA"/>
</dbReference>
<dbReference type="AlphaFoldDB" id="A0A422QSI0"/>
<evidence type="ECO:0000256" key="3">
    <source>
        <dbReference type="ARBA" id="ARBA00023163"/>
    </source>
</evidence>
<dbReference type="PROSITE" id="PS01081">
    <property type="entry name" value="HTH_TETR_1"/>
    <property type="match status" value="1"/>
</dbReference>
<dbReference type="PANTHER" id="PTHR47506">
    <property type="entry name" value="TRANSCRIPTIONAL REGULATORY PROTEIN"/>
    <property type="match status" value="1"/>
</dbReference>
<comment type="caution">
    <text evidence="6">The sequence shown here is derived from an EMBL/GenBank/DDBJ whole genome shotgun (WGS) entry which is preliminary data.</text>
</comment>
<dbReference type="Proteomes" id="UP000238137">
    <property type="component" value="Unassembled WGS sequence"/>
</dbReference>
<keyword evidence="2 4" id="KW-0238">DNA-binding</keyword>
<evidence type="ECO:0000256" key="2">
    <source>
        <dbReference type="ARBA" id="ARBA00023125"/>
    </source>
</evidence>
<dbReference type="PANTHER" id="PTHR47506:SF3">
    <property type="entry name" value="HTH-TYPE TRANSCRIPTIONAL REGULATOR LMRA"/>
    <property type="match status" value="1"/>
</dbReference>
<dbReference type="GO" id="GO:0003677">
    <property type="term" value="F:DNA binding"/>
    <property type="evidence" value="ECO:0007669"/>
    <property type="project" value="UniProtKB-UniRule"/>
</dbReference>
<dbReference type="PROSITE" id="PS50977">
    <property type="entry name" value="HTH_TETR_2"/>
    <property type="match status" value="1"/>
</dbReference>
<dbReference type="InterPro" id="IPR023772">
    <property type="entry name" value="DNA-bd_HTH_TetR-type_CS"/>
</dbReference>
<dbReference type="Pfam" id="PF16925">
    <property type="entry name" value="TetR_C_13"/>
    <property type="match status" value="1"/>
</dbReference>
<evidence type="ECO:0000313" key="7">
    <source>
        <dbReference type="Proteomes" id="UP000238137"/>
    </source>
</evidence>
<feature type="DNA-binding region" description="H-T-H motif" evidence="4">
    <location>
        <begin position="35"/>
        <end position="54"/>
    </location>
</feature>
<dbReference type="OrthoDB" id="9811084at2"/>